<name>Q39S02_GEOMG</name>
<reference evidence="1 2" key="1">
    <citation type="submission" date="2005-10" db="EMBL/GenBank/DDBJ databases">
        <title>Complete sequence of Geobacter metallireducens GS-15.</title>
        <authorList>
            <consortium name="US DOE Joint Genome Institute"/>
            <person name="Copeland A."/>
            <person name="Lucas S."/>
            <person name="Lapidus A."/>
            <person name="Barry K."/>
            <person name="Detter J.C."/>
            <person name="Glavina T."/>
            <person name="Hammon N."/>
            <person name="Israni S."/>
            <person name="Pitluck S."/>
            <person name="Di Bartolo G."/>
            <person name="Chain P."/>
            <person name="Schmutz J."/>
            <person name="Larimer F."/>
            <person name="Land M."/>
            <person name="Kyrpides N."/>
            <person name="Ivanova N."/>
            <person name="Richardson P."/>
        </authorList>
    </citation>
    <scope>NUCLEOTIDE SEQUENCE [LARGE SCALE GENOMIC DNA]</scope>
    <source>
        <strain evidence="2">ATCC 53774 / DSM 7210 / GS-15</strain>
    </source>
</reference>
<dbReference type="Proteomes" id="UP000007073">
    <property type="component" value="Chromosome"/>
</dbReference>
<dbReference type="AlphaFoldDB" id="Q39S02"/>
<dbReference type="EMBL" id="CP000148">
    <property type="protein sequence ID" value="ABB32972.1"/>
    <property type="molecule type" value="Genomic_DNA"/>
</dbReference>
<reference evidence="1 2" key="2">
    <citation type="journal article" date="2009" name="BMC Microbiol.">
        <title>The genome sequence of Geobacter metallireducens: features of metabolism, physiology and regulation common and dissimilar to Geobacter sulfurreducens.</title>
        <authorList>
            <person name="Aklujkar M."/>
            <person name="Krushkal J."/>
            <person name="DiBartolo G."/>
            <person name="Lapidus A."/>
            <person name="Land M.L."/>
            <person name="Lovley D.R."/>
        </authorList>
    </citation>
    <scope>NUCLEOTIDE SEQUENCE [LARGE SCALE GENOMIC DNA]</scope>
    <source>
        <strain evidence="2">ATCC 53774 / DSM 7210 / GS-15</strain>
    </source>
</reference>
<dbReference type="STRING" id="269799.Gmet_2754"/>
<accession>Q39S02</accession>
<keyword evidence="2" id="KW-1185">Reference proteome</keyword>
<organism evidence="1 2">
    <name type="scientific">Geobacter metallireducens (strain ATCC 53774 / DSM 7210 / GS-15)</name>
    <dbReference type="NCBI Taxonomy" id="269799"/>
    <lineage>
        <taxon>Bacteria</taxon>
        <taxon>Pseudomonadati</taxon>
        <taxon>Thermodesulfobacteriota</taxon>
        <taxon>Desulfuromonadia</taxon>
        <taxon>Geobacterales</taxon>
        <taxon>Geobacteraceae</taxon>
        <taxon>Geobacter</taxon>
    </lineage>
</organism>
<proteinExistence type="predicted"/>
<sequence>MSAGQDLGSFVAGLLETIKSESLEWQKKHNDDLNKLKRDKDLADVKLRHEIEELQTRFEEHKVRVQIEEQHKTKQFSEFLQSIDETKSKILEQFPSMSKPIALMIHHHATELLKQAWHSPDTRDKLISQNKFTQLMLTITEELIEGNRQKSLPERTLKLISMD</sequence>
<evidence type="ECO:0000313" key="1">
    <source>
        <dbReference type="EMBL" id="ABB32972.1"/>
    </source>
</evidence>
<dbReference type="KEGG" id="gme:Gmet_2754"/>
<protein>
    <submittedName>
        <fullName evidence="1">Uncharacterized protein</fullName>
    </submittedName>
</protein>
<evidence type="ECO:0000313" key="2">
    <source>
        <dbReference type="Proteomes" id="UP000007073"/>
    </source>
</evidence>
<dbReference type="HOGENOM" id="CLU_115764_0_0_7"/>
<gene>
    <name evidence="1" type="ordered locus">Gmet_2754</name>
</gene>
<dbReference type="RefSeq" id="WP_004511705.1">
    <property type="nucleotide sequence ID" value="NC_007517.1"/>
</dbReference>
<dbReference type="eggNOG" id="ENOG503324C">
    <property type="taxonomic scope" value="Bacteria"/>
</dbReference>